<dbReference type="PANTHER" id="PTHR34235:SF4">
    <property type="entry name" value="SLR0291 PROTEIN"/>
    <property type="match status" value="1"/>
</dbReference>
<dbReference type="InterPro" id="IPR002636">
    <property type="entry name" value="DUF29"/>
</dbReference>
<dbReference type="KEGG" id="tpla:ElP_51860"/>
<accession>A0A518H8V2</accession>
<name>A0A518H8V2_9BACT</name>
<gene>
    <name evidence="1" type="ORF">ElP_51860</name>
</gene>
<reference evidence="1 2" key="1">
    <citation type="submission" date="2019-02" db="EMBL/GenBank/DDBJ databases">
        <title>Deep-cultivation of Planctomycetes and their phenomic and genomic characterization uncovers novel biology.</title>
        <authorList>
            <person name="Wiegand S."/>
            <person name="Jogler M."/>
            <person name="Boedeker C."/>
            <person name="Pinto D."/>
            <person name="Vollmers J."/>
            <person name="Rivas-Marin E."/>
            <person name="Kohn T."/>
            <person name="Peeters S.H."/>
            <person name="Heuer A."/>
            <person name="Rast P."/>
            <person name="Oberbeckmann S."/>
            <person name="Bunk B."/>
            <person name="Jeske O."/>
            <person name="Meyerdierks A."/>
            <person name="Storesund J.E."/>
            <person name="Kallscheuer N."/>
            <person name="Luecker S."/>
            <person name="Lage O.M."/>
            <person name="Pohl T."/>
            <person name="Merkel B.J."/>
            <person name="Hornburger P."/>
            <person name="Mueller R.-W."/>
            <person name="Bruemmer F."/>
            <person name="Labrenz M."/>
            <person name="Spormann A.M."/>
            <person name="Op den Camp H."/>
            <person name="Overmann J."/>
            <person name="Amann R."/>
            <person name="Jetten M.S.M."/>
            <person name="Mascher T."/>
            <person name="Medema M.H."/>
            <person name="Devos D.P."/>
            <person name="Kaster A.-K."/>
            <person name="Ovreas L."/>
            <person name="Rohde M."/>
            <person name="Galperin M.Y."/>
            <person name="Jogler C."/>
        </authorList>
    </citation>
    <scope>NUCLEOTIDE SEQUENCE [LARGE SCALE GENOMIC DNA]</scope>
    <source>
        <strain evidence="1 2">ElP</strain>
    </source>
</reference>
<dbReference type="PANTHER" id="PTHR34235">
    <property type="entry name" value="SLR1203 PROTEIN-RELATED"/>
    <property type="match status" value="1"/>
</dbReference>
<protein>
    <recommendedName>
        <fullName evidence="3">DUF29 domain-containing protein</fullName>
    </recommendedName>
</protein>
<dbReference type="OrthoDB" id="5769308at2"/>
<dbReference type="Pfam" id="PF01724">
    <property type="entry name" value="DUF29"/>
    <property type="match status" value="1"/>
</dbReference>
<keyword evidence="2" id="KW-1185">Reference proteome</keyword>
<dbReference type="Proteomes" id="UP000317835">
    <property type="component" value="Chromosome"/>
</dbReference>
<dbReference type="AlphaFoldDB" id="A0A518H8V2"/>
<sequence>MRIRTDQYQPGPPPRPIEDLASLYRDDETAWLEIMSSLARQGRVEEFDLPSLSEYLADMAWRDRREVESRLVVLMSHLLKWEHQPDQRSRSWKATIVEQRQELNRHAGRGVLKNHGIAVVETIYPEAIDRAAAETGLSRESFPPSCPFTFDGLLMVEVDD</sequence>
<evidence type="ECO:0000313" key="2">
    <source>
        <dbReference type="Proteomes" id="UP000317835"/>
    </source>
</evidence>
<evidence type="ECO:0000313" key="1">
    <source>
        <dbReference type="EMBL" id="QDV37251.1"/>
    </source>
</evidence>
<dbReference type="EMBL" id="CP036426">
    <property type="protein sequence ID" value="QDV37251.1"/>
    <property type="molecule type" value="Genomic_DNA"/>
</dbReference>
<dbReference type="Gene3D" id="1.20.1220.20">
    <property type="entry name" value="Uncharcterised protein PF01724"/>
    <property type="match status" value="1"/>
</dbReference>
<dbReference type="RefSeq" id="WP_145274775.1">
    <property type="nucleotide sequence ID" value="NZ_CP036426.1"/>
</dbReference>
<proteinExistence type="predicted"/>
<organism evidence="1 2">
    <name type="scientific">Tautonia plasticadhaerens</name>
    <dbReference type="NCBI Taxonomy" id="2527974"/>
    <lineage>
        <taxon>Bacteria</taxon>
        <taxon>Pseudomonadati</taxon>
        <taxon>Planctomycetota</taxon>
        <taxon>Planctomycetia</taxon>
        <taxon>Isosphaerales</taxon>
        <taxon>Isosphaeraceae</taxon>
        <taxon>Tautonia</taxon>
    </lineage>
</organism>
<evidence type="ECO:0008006" key="3">
    <source>
        <dbReference type="Google" id="ProtNLM"/>
    </source>
</evidence>